<comment type="function">
    <text evidence="12">Catalyzes the oxidation of 5,10-methylenetetrahydrofolate to 5,10-methenyltetrahydrofolate and then the hydrolysis of 5,10-methenyltetrahydrofolate to 10-formyltetrahydrofolate.</text>
</comment>
<evidence type="ECO:0000256" key="3">
    <source>
        <dbReference type="ARBA" id="ARBA00022563"/>
    </source>
</evidence>
<feature type="domain" description="Tetrahydrofolate dehydrogenase/cyclohydrolase catalytic" evidence="13">
    <location>
        <begin position="7"/>
        <end position="122"/>
    </location>
</feature>
<evidence type="ECO:0000259" key="14">
    <source>
        <dbReference type="Pfam" id="PF02882"/>
    </source>
</evidence>
<comment type="caution">
    <text evidence="12">Lacks conserved residue(s) required for the propagation of feature annotation.</text>
</comment>
<gene>
    <name evidence="12" type="primary">folD</name>
    <name evidence="15" type="ORF">AL072_03465</name>
</gene>
<dbReference type="InterPro" id="IPR020867">
    <property type="entry name" value="THF_DH/CycHdrlase_CS"/>
</dbReference>
<evidence type="ECO:0000256" key="7">
    <source>
        <dbReference type="ARBA" id="ARBA00022857"/>
    </source>
</evidence>
<keyword evidence="9 12" id="KW-0368">Histidine biosynthesis</keyword>
<comment type="similarity">
    <text evidence="12">Belongs to the tetrahydrofolate dehydrogenase/cyclohydrolase family.</text>
</comment>
<evidence type="ECO:0000256" key="8">
    <source>
        <dbReference type="ARBA" id="ARBA00023002"/>
    </source>
</evidence>
<comment type="subunit">
    <text evidence="2 12">Homodimer.</text>
</comment>
<dbReference type="Gene3D" id="3.40.50.720">
    <property type="entry name" value="NAD(P)-binding Rossmann-like Domain"/>
    <property type="match status" value="1"/>
</dbReference>
<evidence type="ECO:0000256" key="5">
    <source>
        <dbReference type="ARBA" id="ARBA00022755"/>
    </source>
</evidence>
<dbReference type="Gene3D" id="3.40.50.10860">
    <property type="entry name" value="Leucine Dehydrogenase, chain A, domain 1"/>
    <property type="match status" value="1"/>
</dbReference>
<feature type="binding site" evidence="12">
    <location>
        <position position="235"/>
    </location>
    <ligand>
        <name>NADP(+)</name>
        <dbReference type="ChEBI" id="CHEBI:58349"/>
    </ligand>
</feature>
<protein>
    <recommendedName>
        <fullName evidence="12">Bifunctional protein FolD</fullName>
    </recommendedName>
    <domain>
        <recommendedName>
            <fullName evidence="12">Methylenetetrahydrofolate dehydrogenase</fullName>
            <ecNumber evidence="12">1.5.1.5</ecNumber>
        </recommendedName>
    </domain>
    <domain>
        <recommendedName>
            <fullName evidence="12">Methenyltetrahydrofolate cyclohydrolase</fullName>
            <ecNumber evidence="12">3.5.4.9</ecNumber>
        </recommendedName>
    </domain>
</protein>
<reference evidence="16" key="1">
    <citation type="submission" date="2015-08" db="EMBL/GenBank/DDBJ databases">
        <title>Complete Genome Sequence of Azospirillum thiophilum BV-S.</title>
        <authorList>
            <person name="Fomenkov A."/>
            <person name="Vincze T."/>
            <person name="Grabovich M."/>
            <person name="Dubinina G."/>
            <person name="Orlova M."/>
            <person name="Belousova E."/>
            <person name="Roberts R.J."/>
        </authorList>
    </citation>
    <scope>NUCLEOTIDE SEQUENCE [LARGE SCALE GENOMIC DNA]</scope>
    <source>
        <strain evidence="16">BV-S</strain>
    </source>
</reference>
<name>A0AAC8VVF9_9PROT</name>
<feature type="domain" description="Tetrahydrofolate dehydrogenase/cyclohydrolase NAD(P)-binding" evidence="14">
    <location>
        <begin position="142"/>
        <end position="289"/>
    </location>
</feature>
<keyword evidence="5 12" id="KW-0658">Purine biosynthesis</keyword>
<dbReference type="SUPFAM" id="SSF53223">
    <property type="entry name" value="Aminoacid dehydrogenase-like, N-terminal domain"/>
    <property type="match status" value="1"/>
</dbReference>
<dbReference type="PANTHER" id="PTHR48099:SF5">
    <property type="entry name" value="C-1-TETRAHYDROFOLATE SYNTHASE, CYTOPLASMIC"/>
    <property type="match status" value="1"/>
</dbReference>
<dbReference type="Pfam" id="PF00763">
    <property type="entry name" value="THF_DHG_CYH"/>
    <property type="match status" value="1"/>
</dbReference>
<dbReference type="AlphaFoldDB" id="A0AAC8VVF9"/>
<evidence type="ECO:0000256" key="6">
    <source>
        <dbReference type="ARBA" id="ARBA00022801"/>
    </source>
</evidence>
<dbReference type="InterPro" id="IPR020630">
    <property type="entry name" value="THF_DH/CycHdrlase_cat_dom"/>
</dbReference>
<evidence type="ECO:0000313" key="15">
    <source>
        <dbReference type="EMBL" id="ALG70130.1"/>
    </source>
</evidence>
<dbReference type="PROSITE" id="PS00766">
    <property type="entry name" value="THF_DHG_CYH_1"/>
    <property type="match status" value="1"/>
</dbReference>
<keyword evidence="11 12" id="KW-0511">Multifunctional enzyme</keyword>
<accession>A0AAC8VVF9</accession>
<dbReference type="InterPro" id="IPR000672">
    <property type="entry name" value="THF_DH/CycHdrlase"/>
</dbReference>
<keyword evidence="16" id="KW-1185">Reference proteome</keyword>
<dbReference type="InterPro" id="IPR020631">
    <property type="entry name" value="THF_DH/CycHdrlase_NAD-bd_dom"/>
</dbReference>
<dbReference type="KEGG" id="ati:AL072_03465"/>
<dbReference type="GO" id="GO:0004477">
    <property type="term" value="F:methenyltetrahydrofolate cyclohydrolase activity"/>
    <property type="evidence" value="ECO:0007669"/>
    <property type="project" value="UniProtKB-UniRule"/>
</dbReference>
<dbReference type="RefSeq" id="WP_045581501.1">
    <property type="nucleotide sequence ID" value="NZ_CP012401.1"/>
</dbReference>
<comment type="catalytic activity">
    <reaction evidence="12">
        <text>(6R)-5,10-methenyltetrahydrofolate + H2O = (6R)-10-formyltetrahydrofolate + H(+)</text>
        <dbReference type="Rhea" id="RHEA:23700"/>
        <dbReference type="ChEBI" id="CHEBI:15377"/>
        <dbReference type="ChEBI" id="CHEBI:15378"/>
        <dbReference type="ChEBI" id="CHEBI:57455"/>
        <dbReference type="ChEBI" id="CHEBI:195366"/>
        <dbReference type="EC" id="3.5.4.9"/>
    </reaction>
</comment>
<dbReference type="EC" id="1.5.1.5" evidence="12"/>
<dbReference type="InterPro" id="IPR036291">
    <property type="entry name" value="NAD(P)-bd_dom_sf"/>
</dbReference>
<dbReference type="FunFam" id="3.40.50.10860:FF:000005">
    <property type="entry name" value="C-1-tetrahydrofolate synthase, cytoplasmic, putative"/>
    <property type="match status" value="1"/>
</dbReference>
<dbReference type="NCBIfam" id="NF010783">
    <property type="entry name" value="PRK14186.1"/>
    <property type="match status" value="1"/>
</dbReference>
<sequence>MADARIIDGKAFAAGLRARVADGVAALKASHGVTPGLAVVLVGEDPASQVYVRSKERALVDLGMNSFDHHEPADMAESDLLALIDRLNADPAVHGILVQLPLPRHIDSQKVLGRIVPEKDADGFHIVNAGLLATGQPGAIVPCTPLGSLLLIRDTLGRDLKGKRALVLGRSNIVGKPMAQLLLQADCTVTMAHSRTADLPGECRRADILVAAVGRPEMVRGDWIKPGATVIDVGINRVPAAEPGKTRLVGDVAFDEAVKVAGAITPVPGGVGPMTIACLMLNTLAAACRAAGAPVPEEAAALGNAQGNAQLNAQGMAR</sequence>
<dbReference type="HAMAP" id="MF_01576">
    <property type="entry name" value="THF_DHG_CYH"/>
    <property type="match status" value="1"/>
</dbReference>
<dbReference type="Pfam" id="PF02882">
    <property type="entry name" value="THF_DHG_CYH_C"/>
    <property type="match status" value="1"/>
</dbReference>
<comment type="pathway">
    <text evidence="1 12">One-carbon metabolism; tetrahydrofolate interconversion.</text>
</comment>
<evidence type="ECO:0000256" key="9">
    <source>
        <dbReference type="ARBA" id="ARBA00023102"/>
    </source>
</evidence>
<evidence type="ECO:0000256" key="4">
    <source>
        <dbReference type="ARBA" id="ARBA00022605"/>
    </source>
</evidence>
<proteinExistence type="inferred from homology"/>
<dbReference type="GO" id="GO:0009086">
    <property type="term" value="P:methionine biosynthetic process"/>
    <property type="evidence" value="ECO:0007669"/>
    <property type="project" value="UniProtKB-KW"/>
</dbReference>
<evidence type="ECO:0000256" key="12">
    <source>
        <dbReference type="HAMAP-Rule" id="MF_01576"/>
    </source>
</evidence>
<dbReference type="CDD" id="cd01080">
    <property type="entry name" value="NAD_bind_m-THF_DH_Cyclohyd"/>
    <property type="match status" value="1"/>
</dbReference>
<comment type="catalytic activity">
    <reaction evidence="12">
        <text>(6R)-5,10-methylene-5,6,7,8-tetrahydrofolate + NADP(+) = (6R)-5,10-methenyltetrahydrofolate + NADPH</text>
        <dbReference type="Rhea" id="RHEA:22812"/>
        <dbReference type="ChEBI" id="CHEBI:15636"/>
        <dbReference type="ChEBI" id="CHEBI:57455"/>
        <dbReference type="ChEBI" id="CHEBI:57783"/>
        <dbReference type="ChEBI" id="CHEBI:58349"/>
        <dbReference type="EC" id="1.5.1.5"/>
    </reaction>
</comment>
<dbReference type="GO" id="GO:0035999">
    <property type="term" value="P:tetrahydrofolate interconversion"/>
    <property type="evidence" value="ECO:0007669"/>
    <property type="project" value="UniProtKB-UniRule"/>
</dbReference>
<dbReference type="GO" id="GO:0005829">
    <property type="term" value="C:cytosol"/>
    <property type="evidence" value="ECO:0007669"/>
    <property type="project" value="TreeGrafter"/>
</dbReference>
<keyword evidence="3 12" id="KW-0554">One-carbon metabolism</keyword>
<dbReference type="GO" id="GO:0004488">
    <property type="term" value="F:methylenetetrahydrofolate dehydrogenase (NADP+) activity"/>
    <property type="evidence" value="ECO:0007669"/>
    <property type="project" value="UniProtKB-UniRule"/>
</dbReference>
<dbReference type="FunFam" id="3.40.50.720:FF:000006">
    <property type="entry name" value="Bifunctional protein FolD"/>
    <property type="match status" value="1"/>
</dbReference>
<keyword evidence="8 12" id="KW-0560">Oxidoreductase</keyword>
<dbReference type="GO" id="GO:0000105">
    <property type="term" value="P:L-histidine biosynthetic process"/>
    <property type="evidence" value="ECO:0007669"/>
    <property type="project" value="UniProtKB-KW"/>
</dbReference>
<feature type="binding site" evidence="12">
    <location>
        <begin position="169"/>
        <end position="171"/>
    </location>
    <ligand>
        <name>NADP(+)</name>
        <dbReference type="ChEBI" id="CHEBI:58349"/>
    </ligand>
</feature>
<keyword evidence="10 12" id="KW-0486">Methionine biosynthesis</keyword>
<keyword evidence="4 12" id="KW-0028">Amino-acid biosynthesis</keyword>
<dbReference type="PANTHER" id="PTHR48099">
    <property type="entry name" value="C-1-TETRAHYDROFOLATE SYNTHASE, CYTOPLASMIC-RELATED"/>
    <property type="match status" value="1"/>
</dbReference>
<dbReference type="PRINTS" id="PR00085">
    <property type="entry name" value="THFDHDRGNASE"/>
</dbReference>
<evidence type="ECO:0000256" key="1">
    <source>
        <dbReference type="ARBA" id="ARBA00004777"/>
    </source>
</evidence>
<reference evidence="15 16" key="2">
    <citation type="journal article" date="2016" name="Genome Announc.">
        <title>Complete Genome Sequence of a Strain of Azospirillum thiophilum Isolated from a Sulfide Spring.</title>
        <authorList>
            <person name="Fomenkov A."/>
            <person name="Vincze T."/>
            <person name="Grabovich M."/>
            <person name="Anton B.P."/>
            <person name="Dubinina G."/>
            <person name="Orlova M."/>
            <person name="Belousova E."/>
            <person name="Roberts R.J."/>
        </authorList>
    </citation>
    <scope>NUCLEOTIDE SEQUENCE [LARGE SCALE GENOMIC DNA]</scope>
    <source>
        <strain evidence="15 16">BV-S</strain>
    </source>
</reference>
<dbReference type="EMBL" id="CP012401">
    <property type="protein sequence ID" value="ALG70130.1"/>
    <property type="molecule type" value="Genomic_DNA"/>
</dbReference>
<dbReference type="EC" id="3.5.4.9" evidence="12"/>
<evidence type="ECO:0000256" key="10">
    <source>
        <dbReference type="ARBA" id="ARBA00023167"/>
    </source>
</evidence>
<evidence type="ECO:0000256" key="11">
    <source>
        <dbReference type="ARBA" id="ARBA00023268"/>
    </source>
</evidence>
<dbReference type="SUPFAM" id="SSF51735">
    <property type="entry name" value="NAD(P)-binding Rossmann-fold domains"/>
    <property type="match status" value="1"/>
</dbReference>
<evidence type="ECO:0000313" key="16">
    <source>
        <dbReference type="Proteomes" id="UP000069935"/>
    </source>
</evidence>
<keyword evidence="7 12" id="KW-0521">NADP</keyword>
<dbReference type="Proteomes" id="UP000069935">
    <property type="component" value="Chromosome 1"/>
</dbReference>
<evidence type="ECO:0000256" key="2">
    <source>
        <dbReference type="ARBA" id="ARBA00011738"/>
    </source>
</evidence>
<keyword evidence="6 12" id="KW-0378">Hydrolase</keyword>
<dbReference type="PROSITE" id="PS00767">
    <property type="entry name" value="THF_DHG_CYH_2"/>
    <property type="match status" value="1"/>
</dbReference>
<dbReference type="InterPro" id="IPR046346">
    <property type="entry name" value="Aminoacid_DH-like_N_sf"/>
</dbReference>
<organism evidence="15 16">
    <name type="scientific">Azospirillum thiophilum</name>
    <dbReference type="NCBI Taxonomy" id="528244"/>
    <lineage>
        <taxon>Bacteria</taxon>
        <taxon>Pseudomonadati</taxon>
        <taxon>Pseudomonadota</taxon>
        <taxon>Alphaproteobacteria</taxon>
        <taxon>Rhodospirillales</taxon>
        <taxon>Azospirillaceae</taxon>
        <taxon>Azospirillum</taxon>
    </lineage>
</organism>
<dbReference type="NCBIfam" id="NF010785">
    <property type="entry name" value="PRK14188.1"/>
    <property type="match status" value="1"/>
</dbReference>
<evidence type="ECO:0000259" key="13">
    <source>
        <dbReference type="Pfam" id="PF00763"/>
    </source>
</evidence>
<dbReference type="GO" id="GO:0006164">
    <property type="term" value="P:purine nucleotide biosynthetic process"/>
    <property type="evidence" value="ECO:0007669"/>
    <property type="project" value="UniProtKB-KW"/>
</dbReference>